<organism evidence="20 21">
    <name type="scientific">Hucho hucho</name>
    <name type="common">huchen</name>
    <dbReference type="NCBI Taxonomy" id="62062"/>
    <lineage>
        <taxon>Eukaryota</taxon>
        <taxon>Metazoa</taxon>
        <taxon>Chordata</taxon>
        <taxon>Craniata</taxon>
        <taxon>Vertebrata</taxon>
        <taxon>Euteleostomi</taxon>
        <taxon>Actinopterygii</taxon>
        <taxon>Neopterygii</taxon>
        <taxon>Teleostei</taxon>
        <taxon>Protacanthopterygii</taxon>
        <taxon>Salmoniformes</taxon>
        <taxon>Salmonidae</taxon>
        <taxon>Salmoninae</taxon>
        <taxon>Hucho</taxon>
    </lineage>
</organism>
<evidence type="ECO:0000256" key="6">
    <source>
        <dbReference type="ARBA" id="ARBA00022692"/>
    </source>
</evidence>
<dbReference type="GO" id="GO:0031902">
    <property type="term" value="C:late endosome membrane"/>
    <property type="evidence" value="ECO:0007669"/>
    <property type="project" value="UniProtKB-SubCell"/>
</dbReference>
<evidence type="ECO:0000256" key="3">
    <source>
        <dbReference type="ARBA" id="ARBA00004614"/>
    </source>
</evidence>
<keyword evidence="9 19" id="KW-1133">Transmembrane helix</keyword>
<feature type="transmembrane region" description="Helical" evidence="19">
    <location>
        <begin position="23"/>
        <end position="42"/>
    </location>
</feature>
<comment type="function">
    <text evidence="18">Acts as a regulator of autophagy in response to S.aureus infection by promoting activation of LC3 (MAP1LC3A, MAP1LC3B or MAP1LC3C). Acts by interacting with ATG16L1, leading to promote a functional complex between LC3 and ATG16L1 and promoting LC3 lipidation and subsequent activation of autophagy. Modulates the O-glycosylation and complex N-glycosylation steps occurring during the Golgi maturation of several proteins such as APP, BACE1, SEAP or PRNP. Inhibits APP transport to the cell surface and further shedding.</text>
</comment>
<dbReference type="GO" id="GO:0010508">
    <property type="term" value="P:positive regulation of autophagy"/>
    <property type="evidence" value="ECO:0007669"/>
    <property type="project" value="TreeGrafter"/>
</dbReference>
<name>A0A4W5KX89_9TELE</name>
<protein>
    <recommendedName>
        <fullName evidence="17">Transmembrane protein 59</fullName>
    </recommendedName>
</protein>
<evidence type="ECO:0000256" key="2">
    <source>
        <dbReference type="ARBA" id="ARBA00004352"/>
    </source>
</evidence>
<keyword evidence="5" id="KW-1003">Cell membrane</keyword>
<sequence length="77" mass="8791">MYVDRSINEDDCNLFSCLSRNPWLAQWIFLILSVLVLIWILTTTLILSILVLMWICCDTMATAVLQYIPAEVSLPLG</sequence>
<comment type="similarity">
    <text evidence="4">Belongs to the TMEM59 family.</text>
</comment>
<feature type="transmembrane region" description="Helical" evidence="19">
    <location>
        <begin position="49"/>
        <end position="68"/>
    </location>
</feature>
<reference evidence="20" key="2">
    <citation type="submission" date="2025-08" db="UniProtKB">
        <authorList>
            <consortium name="Ensembl"/>
        </authorList>
    </citation>
    <scope>IDENTIFICATION</scope>
</reference>
<dbReference type="GO" id="GO:0000139">
    <property type="term" value="C:Golgi membrane"/>
    <property type="evidence" value="ECO:0007669"/>
    <property type="project" value="UniProtKB-SubCell"/>
</dbReference>
<evidence type="ECO:0000256" key="16">
    <source>
        <dbReference type="ARBA" id="ARBA00038589"/>
    </source>
</evidence>
<dbReference type="GeneTree" id="ENSGT00970000197058"/>
<dbReference type="PANTHER" id="PTHR28652:SF3">
    <property type="entry name" value="TRANSMEMBRANE PROTEIN 59"/>
    <property type="match status" value="1"/>
</dbReference>
<keyword evidence="13" id="KW-0325">Glycoprotein</keyword>
<keyword evidence="8" id="KW-0967">Endosome</keyword>
<dbReference type="AlphaFoldDB" id="A0A4W5KX89"/>
<keyword evidence="10" id="KW-0072">Autophagy</keyword>
<comment type="subunit">
    <text evidence="16">Interacts with ATG16L1 (via WD repeats).</text>
</comment>
<evidence type="ECO:0000256" key="11">
    <source>
        <dbReference type="ARBA" id="ARBA00023034"/>
    </source>
</evidence>
<evidence type="ECO:0000256" key="12">
    <source>
        <dbReference type="ARBA" id="ARBA00023136"/>
    </source>
</evidence>
<dbReference type="Proteomes" id="UP000314982">
    <property type="component" value="Unassembled WGS sequence"/>
</dbReference>
<evidence type="ECO:0000256" key="4">
    <source>
        <dbReference type="ARBA" id="ARBA00009643"/>
    </source>
</evidence>
<comment type="subcellular location">
    <subcellularLocation>
        <location evidence="1">Cell membrane</location>
        <topology evidence="1">Single-pass type I membrane protein</topology>
    </subcellularLocation>
    <subcellularLocation>
        <location evidence="3">Golgi apparatus membrane</location>
        <topology evidence="3">Single-pass type I membrane protein</topology>
    </subcellularLocation>
    <subcellularLocation>
        <location evidence="15">Late endosome membrane</location>
        <topology evidence="15">Single-pass type I membrane protein</topology>
    </subcellularLocation>
    <subcellularLocation>
        <location evidence="2">Lysosome membrane</location>
        <topology evidence="2">Single-pass type I membrane protein</topology>
    </subcellularLocation>
</comment>
<dbReference type="InterPro" id="IPR022065">
    <property type="entry name" value="Uncharacterised_TMEM59"/>
</dbReference>
<evidence type="ECO:0000256" key="13">
    <source>
        <dbReference type="ARBA" id="ARBA00023180"/>
    </source>
</evidence>
<evidence type="ECO:0000256" key="8">
    <source>
        <dbReference type="ARBA" id="ARBA00022753"/>
    </source>
</evidence>
<keyword evidence="7" id="KW-0732">Signal</keyword>
<proteinExistence type="inferred from homology"/>
<dbReference type="STRING" id="62062.ENSHHUP00000021387"/>
<dbReference type="GO" id="GO:0006914">
    <property type="term" value="P:autophagy"/>
    <property type="evidence" value="ECO:0007669"/>
    <property type="project" value="UniProtKB-KW"/>
</dbReference>
<dbReference type="Pfam" id="PF12280">
    <property type="entry name" value="BSMAP"/>
    <property type="match status" value="1"/>
</dbReference>
<dbReference type="PANTHER" id="PTHR28652">
    <property type="entry name" value="TRANSMEMBRANE PROTEIN 59-LIKE PROTEIN"/>
    <property type="match status" value="1"/>
</dbReference>
<dbReference type="GO" id="GO:0005765">
    <property type="term" value="C:lysosomal membrane"/>
    <property type="evidence" value="ECO:0007669"/>
    <property type="project" value="UniProtKB-SubCell"/>
</dbReference>
<evidence type="ECO:0000256" key="10">
    <source>
        <dbReference type="ARBA" id="ARBA00023006"/>
    </source>
</evidence>
<evidence type="ECO:0000313" key="20">
    <source>
        <dbReference type="Ensembl" id="ENSHHUP00000021387.1"/>
    </source>
</evidence>
<dbReference type="GO" id="GO:0005886">
    <property type="term" value="C:plasma membrane"/>
    <property type="evidence" value="ECO:0007669"/>
    <property type="project" value="UniProtKB-SubCell"/>
</dbReference>
<reference evidence="21" key="1">
    <citation type="submission" date="2018-06" db="EMBL/GenBank/DDBJ databases">
        <title>Genome assembly of Danube salmon.</title>
        <authorList>
            <person name="Macqueen D.J."/>
            <person name="Gundappa M.K."/>
        </authorList>
    </citation>
    <scope>NUCLEOTIDE SEQUENCE [LARGE SCALE GENOMIC DNA]</scope>
</reference>
<evidence type="ECO:0000256" key="15">
    <source>
        <dbReference type="ARBA" id="ARBA00037817"/>
    </source>
</evidence>
<keyword evidence="11" id="KW-0333">Golgi apparatus</keyword>
<keyword evidence="14" id="KW-0458">Lysosome</keyword>
<evidence type="ECO:0000313" key="21">
    <source>
        <dbReference type="Proteomes" id="UP000314982"/>
    </source>
</evidence>
<evidence type="ECO:0000256" key="1">
    <source>
        <dbReference type="ARBA" id="ARBA00004251"/>
    </source>
</evidence>
<keyword evidence="12 19" id="KW-0472">Membrane</keyword>
<keyword evidence="6 19" id="KW-0812">Transmembrane</keyword>
<keyword evidence="21" id="KW-1185">Reference proteome</keyword>
<evidence type="ECO:0000256" key="9">
    <source>
        <dbReference type="ARBA" id="ARBA00022989"/>
    </source>
</evidence>
<evidence type="ECO:0000256" key="18">
    <source>
        <dbReference type="ARBA" id="ARBA00045285"/>
    </source>
</evidence>
<accession>A0A4W5KX89</accession>
<evidence type="ECO:0000256" key="7">
    <source>
        <dbReference type="ARBA" id="ARBA00022729"/>
    </source>
</evidence>
<evidence type="ECO:0000256" key="17">
    <source>
        <dbReference type="ARBA" id="ARBA00039377"/>
    </source>
</evidence>
<evidence type="ECO:0000256" key="19">
    <source>
        <dbReference type="SAM" id="Phobius"/>
    </source>
</evidence>
<evidence type="ECO:0000256" key="14">
    <source>
        <dbReference type="ARBA" id="ARBA00023228"/>
    </source>
</evidence>
<evidence type="ECO:0000256" key="5">
    <source>
        <dbReference type="ARBA" id="ARBA00022475"/>
    </source>
</evidence>
<reference evidence="20" key="3">
    <citation type="submission" date="2025-09" db="UniProtKB">
        <authorList>
            <consortium name="Ensembl"/>
        </authorList>
    </citation>
    <scope>IDENTIFICATION</scope>
</reference>
<dbReference type="Ensembl" id="ENSHHUT00000022189.1">
    <property type="protein sequence ID" value="ENSHHUP00000021387.1"/>
    <property type="gene ID" value="ENSHHUG00000013391.1"/>
</dbReference>